<dbReference type="AlphaFoldDB" id="A0A2H3DYD6"/>
<gene>
    <name evidence="1" type="ORF">ARMGADRAFT_1025245</name>
</gene>
<reference evidence="2" key="1">
    <citation type="journal article" date="2017" name="Nat. Ecol. Evol.">
        <title>Genome expansion and lineage-specific genetic innovations in the forest pathogenic fungi Armillaria.</title>
        <authorList>
            <person name="Sipos G."/>
            <person name="Prasanna A.N."/>
            <person name="Walter M.C."/>
            <person name="O'Connor E."/>
            <person name="Balint B."/>
            <person name="Krizsan K."/>
            <person name="Kiss B."/>
            <person name="Hess J."/>
            <person name="Varga T."/>
            <person name="Slot J."/>
            <person name="Riley R."/>
            <person name="Boka B."/>
            <person name="Rigling D."/>
            <person name="Barry K."/>
            <person name="Lee J."/>
            <person name="Mihaltcheva S."/>
            <person name="LaButti K."/>
            <person name="Lipzen A."/>
            <person name="Waldron R."/>
            <person name="Moloney N.M."/>
            <person name="Sperisen C."/>
            <person name="Kredics L."/>
            <person name="Vagvoelgyi C."/>
            <person name="Patrignani A."/>
            <person name="Fitzpatrick D."/>
            <person name="Nagy I."/>
            <person name="Doyle S."/>
            <person name="Anderson J.B."/>
            <person name="Grigoriev I.V."/>
            <person name="Gueldener U."/>
            <person name="Muensterkoetter M."/>
            <person name="Nagy L.G."/>
        </authorList>
    </citation>
    <scope>NUCLEOTIDE SEQUENCE [LARGE SCALE GENOMIC DNA]</scope>
    <source>
        <strain evidence="2">Ar21-2</strain>
    </source>
</reference>
<accession>A0A2H3DYD6</accession>
<protein>
    <submittedName>
        <fullName evidence="1">Uncharacterized protein</fullName>
    </submittedName>
</protein>
<evidence type="ECO:0000313" key="1">
    <source>
        <dbReference type="EMBL" id="PBK98894.1"/>
    </source>
</evidence>
<dbReference type="EMBL" id="KZ293647">
    <property type="protein sequence ID" value="PBK98894.1"/>
    <property type="molecule type" value="Genomic_DNA"/>
</dbReference>
<sequence>MTHIQISLLSQLFEKLFSRSINIFRPRHAPRSFHEGGACPSLIKEMATIQSEIVPLEEFERELAKQYKMVENFDPVEVQAVAKRAAFYKDDDPEEVTDELVKLDKLNELRRQLAELRSLPE</sequence>
<name>A0A2H3DYD6_ARMGA</name>
<evidence type="ECO:0000313" key="2">
    <source>
        <dbReference type="Proteomes" id="UP000217790"/>
    </source>
</evidence>
<dbReference type="Proteomes" id="UP000217790">
    <property type="component" value="Unassembled WGS sequence"/>
</dbReference>
<proteinExistence type="predicted"/>
<dbReference type="OrthoDB" id="2954792at2759"/>
<organism evidence="1 2">
    <name type="scientific">Armillaria gallica</name>
    <name type="common">Bulbous honey fungus</name>
    <name type="synonym">Armillaria bulbosa</name>
    <dbReference type="NCBI Taxonomy" id="47427"/>
    <lineage>
        <taxon>Eukaryota</taxon>
        <taxon>Fungi</taxon>
        <taxon>Dikarya</taxon>
        <taxon>Basidiomycota</taxon>
        <taxon>Agaricomycotina</taxon>
        <taxon>Agaricomycetes</taxon>
        <taxon>Agaricomycetidae</taxon>
        <taxon>Agaricales</taxon>
        <taxon>Marasmiineae</taxon>
        <taxon>Physalacriaceae</taxon>
        <taxon>Armillaria</taxon>
    </lineage>
</organism>
<keyword evidence="2" id="KW-1185">Reference proteome</keyword>
<dbReference type="InParanoid" id="A0A2H3DYD6"/>